<gene>
    <name evidence="9" type="ORF">llap_14700</name>
</gene>
<sequence>MAMLRWIYTDELELREDDIFLTELMKLANKFQLQLLRERCEKGVMSLVNVRNCIRFYQTAEELNASTLLNYCAEIIASHWLPGKLNELDHNGDLALDLALAQRLESIATTLVNYKADVDRADKRGWSLLHKAIQRGDKFAANFLIKNGARVNAATLGDQETPLHLVASYSPKKHSPDVMAEMAQIAESLLQAGANPNMQDSKGRTPLHVSIVVRNEPVFSQLLQCKQLDLELKDHEGSTALWLAVQYITVSSDQSVNPFEDAPVVNGTSFDENSFAARLIQRGSNTDAPDTVTANALHATNNLQIIPDFSLKDSRDQTVLGLALWTGMHTIAAQLLGSGASINDTMSDGQTLLHMAIQRQDSKSALFLLEHQADINVRTQDGETALQLAIKNQLPLVVDAICTRGADMSVPDEKGNPPLWLALENNLEDIASTLVRHGCDSTCWGAGPSGCLQTLLHRAIDENSEQIACFLIRSGCDVNSPRKPGPNGEGEEEAHDGQTPLHLAACWGLEEVIQCLLEFGANVNAQDAEGRTPIHVAISNQHNVIIQLMISHPDIKLNVRDRQGMTPFACAMTYKNNKAAEAILKREPGAAEQLLAGAQVNELTKHRQTALHLAAQQDLPTICSVLLENGVDFAAVDENGNNALHLAVMHGRLNNIRVLLTECNVDAEAFNIRGQSPMHILGQYGKDNAAAICDLFLECMPEYPLDKPDAEGNTVRAGARLGVNNNQGVNIFNYQVATKQLLFRLLDMLTKEPPWCDGSNCYECTAKFGVTTRKHHCRHCGRLLCHKCSTKEIPIIKFDLNKPVRVCNICFDVLTLGGVS</sequence>
<dbReference type="Pfam" id="PF01363">
    <property type="entry name" value="FYVE"/>
    <property type="match status" value="1"/>
</dbReference>
<feature type="repeat" description="ANK" evidence="6">
    <location>
        <begin position="158"/>
        <end position="201"/>
    </location>
</feature>
<dbReference type="SMART" id="SM00064">
    <property type="entry name" value="FYVE"/>
    <property type="match status" value="1"/>
</dbReference>
<feature type="repeat" description="ANK" evidence="6">
    <location>
        <begin position="348"/>
        <end position="380"/>
    </location>
</feature>
<dbReference type="AlphaFoldDB" id="A0A2I0TMG0"/>
<dbReference type="InterPro" id="IPR002110">
    <property type="entry name" value="Ankyrin_rpt"/>
</dbReference>
<evidence type="ECO:0000256" key="6">
    <source>
        <dbReference type="PROSITE-ProRule" id="PRU00023"/>
    </source>
</evidence>
<evidence type="ECO:0000256" key="4">
    <source>
        <dbReference type="ARBA" id="ARBA00022833"/>
    </source>
</evidence>
<dbReference type="SUPFAM" id="SSF48403">
    <property type="entry name" value="Ankyrin repeat"/>
    <property type="match status" value="2"/>
</dbReference>
<dbReference type="InterPro" id="IPR011333">
    <property type="entry name" value="SKP1/BTB/POZ_sf"/>
</dbReference>
<evidence type="ECO:0000256" key="7">
    <source>
        <dbReference type="PROSITE-ProRule" id="PRU00091"/>
    </source>
</evidence>
<evidence type="ECO:0000256" key="5">
    <source>
        <dbReference type="ARBA" id="ARBA00023043"/>
    </source>
</evidence>
<organism evidence="9 10">
    <name type="scientific">Limosa lapponica baueri</name>
    <dbReference type="NCBI Taxonomy" id="1758121"/>
    <lineage>
        <taxon>Eukaryota</taxon>
        <taxon>Metazoa</taxon>
        <taxon>Chordata</taxon>
        <taxon>Craniata</taxon>
        <taxon>Vertebrata</taxon>
        <taxon>Euteleostomi</taxon>
        <taxon>Archelosauria</taxon>
        <taxon>Archosauria</taxon>
        <taxon>Dinosauria</taxon>
        <taxon>Saurischia</taxon>
        <taxon>Theropoda</taxon>
        <taxon>Coelurosauria</taxon>
        <taxon>Aves</taxon>
        <taxon>Neognathae</taxon>
        <taxon>Neoaves</taxon>
        <taxon>Charadriiformes</taxon>
        <taxon>Scolopacidae</taxon>
        <taxon>Limosa</taxon>
    </lineage>
</organism>
<feature type="repeat" description="ANK" evidence="6">
    <location>
        <begin position="606"/>
        <end position="638"/>
    </location>
</feature>
<feature type="repeat" description="ANK" evidence="6">
    <location>
        <begin position="639"/>
        <end position="660"/>
    </location>
</feature>
<evidence type="ECO:0000259" key="8">
    <source>
        <dbReference type="PROSITE" id="PS50178"/>
    </source>
</evidence>
<reference evidence="10" key="1">
    <citation type="submission" date="2017-11" db="EMBL/GenBank/DDBJ databases">
        <authorList>
            <person name="Lima N.C."/>
            <person name="Parody-Merino A.M."/>
            <person name="Battley P.F."/>
            <person name="Fidler A.E."/>
            <person name="Prosdocimi F."/>
        </authorList>
    </citation>
    <scope>NUCLEOTIDE SEQUENCE [LARGE SCALE GENOMIC DNA]</scope>
</reference>
<reference evidence="10" key="2">
    <citation type="submission" date="2017-12" db="EMBL/GenBank/DDBJ databases">
        <title>Genome sequence of the Bar-tailed Godwit (Limosa lapponica baueri).</title>
        <authorList>
            <person name="Lima N.C.B."/>
            <person name="Parody-Merino A.M."/>
            <person name="Battley P.F."/>
            <person name="Fidler A.E."/>
            <person name="Prosdocimi F."/>
        </authorList>
    </citation>
    <scope>NUCLEOTIDE SEQUENCE [LARGE SCALE GENOMIC DNA]</scope>
</reference>
<dbReference type="Proteomes" id="UP000233556">
    <property type="component" value="Unassembled WGS sequence"/>
</dbReference>
<dbReference type="InterPro" id="IPR013083">
    <property type="entry name" value="Znf_RING/FYVE/PHD"/>
</dbReference>
<dbReference type="Gene3D" id="3.30.710.10">
    <property type="entry name" value="Potassium Channel Kv1.1, Chain A"/>
    <property type="match status" value="1"/>
</dbReference>
<dbReference type="Gene3D" id="3.30.40.10">
    <property type="entry name" value="Zinc/RING finger domain, C3HC4 (zinc finger)"/>
    <property type="match status" value="1"/>
</dbReference>
<evidence type="ECO:0000256" key="2">
    <source>
        <dbReference type="ARBA" id="ARBA00022737"/>
    </source>
</evidence>
<keyword evidence="1" id="KW-0479">Metal-binding</keyword>
<proteinExistence type="predicted"/>
<dbReference type="PANTHER" id="PTHR24198">
    <property type="entry name" value="ANKYRIN REPEAT AND PROTEIN KINASE DOMAIN-CONTAINING PROTEIN"/>
    <property type="match status" value="1"/>
</dbReference>
<evidence type="ECO:0000256" key="3">
    <source>
        <dbReference type="ARBA" id="ARBA00022771"/>
    </source>
</evidence>
<feature type="domain" description="FYVE-type" evidence="8">
    <location>
        <begin position="755"/>
        <end position="815"/>
    </location>
</feature>
<dbReference type="Pfam" id="PF12796">
    <property type="entry name" value="Ank_2"/>
    <property type="match status" value="4"/>
</dbReference>
<dbReference type="SUPFAM" id="SSF57903">
    <property type="entry name" value="FYVE/PHD zinc finger"/>
    <property type="match status" value="1"/>
</dbReference>
<protein>
    <recommendedName>
        <fullName evidence="8">FYVE-type domain-containing protein</fullName>
    </recommendedName>
</protein>
<dbReference type="FunFam" id="3.30.40.10:FF:000104">
    <property type="entry name" value="Ankyrin repeat and FYVE domain-containing 1"/>
    <property type="match status" value="1"/>
</dbReference>
<dbReference type="OrthoDB" id="2306477at2759"/>
<dbReference type="InterPro" id="IPR000306">
    <property type="entry name" value="Znf_FYVE"/>
</dbReference>
<dbReference type="PANTHER" id="PTHR24198:SF191">
    <property type="entry name" value="RABANKYRIN-5-LIKE"/>
    <property type="match status" value="1"/>
</dbReference>
<keyword evidence="2" id="KW-0677">Repeat</keyword>
<dbReference type="Gene3D" id="1.25.40.20">
    <property type="entry name" value="Ankyrin repeat-containing domain"/>
    <property type="match status" value="5"/>
</dbReference>
<dbReference type="InterPro" id="IPR049764">
    <property type="entry name" value="ANFY1_FYVE"/>
</dbReference>
<dbReference type="PROSITE" id="PS50178">
    <property type="entry name" value="ZF_FYVE"/>
    <property type="match status" value="1"/>
</dbReference>
<keyword evidence="4" id="KW-0862">Zinc</keyword>
<dbReference type="EMBL" id="KZ508621">
    <property type="protein sequence ID" value="PKU34997.1"/>
    <property type="molecule type" value="Genomic_DNA"/>
</dbReference>
<evidence type="ECO:0000313" key="10">
    <source>
        <dbReference type="Proteomes" id="UP000233556"/>
    </source>
</evidence>
<dbReference type="InterPro" id="IPR017455">
    <property type="entry name" value="Znf_FYVE-rel"/>
</dbReference>
<dbReference type="PROSITE" id="PS50088">
    <property type="entry name" value="ANK_REPEAT"/>
    <property type="match status" value="7"/>
</dbReference>
<feature type="repeat" description="ANK" evidence="6">
    <location>
        <begin position="381"/>
        <end position="413"/>
    </location>
</feature>
<accession>A0A2I0TMG0</accession>
<name>A0A2I0TMG0_LIMLA</name>
<evidence type="ECO:0000256" key="1">
    <source>
        <dbReference type="ARBA" id="ARBA00022723"/>
    </source>
</evidence>
<dbReference type="SMART" id="SM00248">
    <property type="entry name" value="ANK"/>
    <property type="match status" value="15"/>
</dbReference>
<dbReference type="Pfam" id="PF00023">
    <property type="entry name" value="Ank"/>
    <property type="match status" value="2"/>
</dbReference>
<dbReference type="GO" id="GO:0008270">
    <property type="term" value="F:zinc ion binding"/>
    <property type="evidence" value="ECO:0007669"/>
    <property type="project" value="UniProtKB-KW"/>
</dbReference>
<keyword evidence="3 7" id="KW-0863">Zinc-finger</keyword>
<keyword evidence="5 6" id="KW-0040">ANK repeat</keyword>
<feature type="repeat" description="ANK" evidence="6">
    <location>
        <begin position="124"/>
        <end position="156"/>
    </location>
</feature>
<keyword evidence="10" id="KW-1185">Reference proteome</keyword>
<dbReference type="PROSITE" id="PS50297">
    <property type="entry name" value="ANK_REP_REGION"/>
    <property type="match status" value="5"/>
</dbReference>
<dbReference type="CDD" id="cd15728">
    <property type="entry name" value="FYVE_ANFY1"/>
    <property type="match status" value="1"/>
</dbReference>
<dbReference type="InterPro" id="IPR011011">
    <property type="entry name" value="Znf_FYVE_PHD"/>
</dbReference>
<feature type="repeat" description="ANK" evidence="6">
    <location>
        <begin position="496"/>
        <end position="528"/>
    </location>
</feature>
<evidence type="ECO:0000313" key="9">
    <source>
        <dbReference type="EMBL" id="PKU34997.1"/>
    </source>
</evidence>
<dbReference type="InterPro" id="IPR036770">
    <property type="entry name" value="Ankyrin_rpt-contain_sf"/>
</dbReference>